<proteinExistence type="predicted"/>
<dbReference type="HOGENOM" id="CLU_1533495_0_0_1"/>
<name>A0A0C2WW80_SERVB</name>
<gene>
    <name evidence="1" type="ORF">M408DRAFT_7521</name>
</gene>
<dbReference type="AlphaFoldDB" id="A0A0C2WW80"/>
<organism evidence="1 2">
    <name type="scientific">Serendipita vermifera MAFF 305830</name>
    <dbReference type="NCBI Taxonomy" id="933852"/>
    <lineage>
        <taxon>Eukaryota</taxon>
        <taxon>Fungi</taxon>
        <taxon>Dikarya</taxon>
        <taxon>Basidiomycota</taxon>
        <taxon>Agaricomycotina</taxon>
        <taxon>Agaricomycetes</taxon>
        <taxon>Sebacinales</taxon>
        <taxon>Serendipitaceae</taxon>
        <taxon>Serendipita</taxon>
    </lineage>
</organism>
<reference evidence="1 2" key="1">
    <citation type="submission" date="2014-04" db="EMBL/GenBank/DDBJ databases">
        <authorList>
            <consortium name="DOE Joint Genome Institute"/>
            <person name="Kuo A."/>
            <person name="Zuccaro A."/>
            <person name="Kohler A."/>
            <person name="Nagy L.G."/>
            <person name="Floudas D."/>
            <person name="Copeland A."/>
            <person name="Barry K.W."/>
            <person name="Cichocki N."/>
            <person name="Veneault-Fourrey C."/>
            <person name="LaButti K."/>
            <person name="Lindquist E.A."/>
            <person name="Lipzen A."/>
            <person name="Lundell T."/>
            <person name="Morin E."/>
            <person name="Murat C."/>
            <person name="Sun H."/>
            <person name="Tunlid A."/>
            <person name="Henrissat B."/>
            <person name="Grigoriev I.V."/>
            <person name="Hibbett D.S."/>
            <person name="Martin F."/>
            <person name="Nordberg H.P."/>
            <person name="Cantor M.N."/>
            <person name="Hua S.X."/>
        </authorList>
    </citation>
    <scope>NUCLEOTIDE SEQUENCE [LARGE SCALE GENOMIC DNA]</scope>
    <source>
        <strain evidence="1 2">MAFF 305830</strain>
    </source>
</reference>
<dbReference type="Proteomes" id="UP000054097">
    <property type="component" value="Unassembled WGS sequence"/>
</dbReference>
<dbReference type="EMBL" id="KN824284">
    <property type="protein sequence ID" value="KIM30418.1"/>
    <property type="molecule type" value="Genomic_DNA"/>
</dbReference>
<protein>
    <submittedName>
        <fullName evidence="1">Uncharacterized protein</fullName>
    </submittedName>
</protein>
<evidence type="ECO:0000313" key="2">
    <source>
        <dbReference type="Proteomes" id="UP000054097"/>
    </source>
</evidence>
<keyword evidence="2" id="KW-1185">Reference proteome</keyword>
<accession>A0A0C2WW80</accession>
<sequence length="175" mass="19793">MPSPQENRAYCPTATTPGFGPRVSGDIGCGVYGVAAVWLHFPWWSCARSSVCGGRQICLKMERLPPRFRRWEKGQGFGLFWFWLLNGSKTRRMAKQETLAWQVVSLVAHETERHEPVTAAFLGSSPSKQKGLFVPERPGPPFQLFAEYGRTFVEVVPSNFQGYIRNRQIEVEITA</sequence>
<reference evidence="2" key="2">
    <citation type="submission" date="2015-01" db="EMBL/GenBank/DDBJ databases">
        <title>Evolutionary Origins and Diversification of the Mycorrhizal Mutualists.</title>
        <authorList>
            <consortium name="DOE Joint Genome Institute"/>
            <consortium name="Mycorrhizal Genomics Consortium"/>
            <person name="Kohler A."/>
            <person name="Kuo A."/>
            <person name="Nagy L.G."/>
            <person name="Floudas D."/>
            <person name="Copeland A."/>
            <person name="Barry K.W."/>
            <person name="Cichocki N."/>
            <person name="Veneault-Fourrey C."/>
            <person name="LaButti K."/>
            <person name="Lindquist E.A."/>
            <person name="Lipzen A."/>
            <person name="Lundell T."/>
            <person name="Morin E."/>
            <person name="Murat C."/>
            <person name="Riley R."/>
            <person name="Ohm R."/>
            <person name="Sun H."/>
            <person name="Tunlid A."/>
            <person name="Henrissat B."/>
            <person name="Grigoriev I.V."/>
            <person name="Hibbett D.S."/>
            <person name="Martin F."/>
        </authorList>
    </citation>
    <scope>NUCLEOTIDE SEQUENCE [LARGE SCALE GENOMIC DNA]</scope>
    <source>
        <strain evidence="2">MAFF 305830</strain>
    </source>
</reference>
<evidence type="ECO:0000313" key="1">
    <source>
        <dbReference type="EMBL" id="KIM30418.1"/>
    </source>
</evidence>